<name>A0ABW3I077_9FLAO</name>
<organism evidence="1 2">
    <name type="scientific">Pseudofulvibacter geojedonensis</name>
    <dbReference type="NCBI Taxonomy" id="1123758"/>
    <lineage>
        <taxon>Bacteria</taxon>
        <taxon>Pseudomonadati</taxon>
        <taxon>Bacteroidota</taxon>
        <taxon>Flavobacteriia</taxon>
        <taxon>Flavobacteriales</taxon>
        <taxon>Flavobacteriaceae</taxon>
        <taxon>Pseudofulvibacter</taxon>
    </lineage>
</organism>
<sequence>MERYTELMSQLRSDLKKLAEATYKKETTSYDYSRLERRFIDVANFNFDVTTIGVNGIPKGLEKETNDYLENEFNRIRESIKLAHSLL</sequence>
<comment type="caution">
    <text evidence="1">The sequence shown here is derived from an EMBL/GenBank/DDBJ whole genome shotgun (WGS) entry which is preliminary data.</text>
</comment>
<proteinExistence type="predicted"/>
<dbReference type="EMBL" id="JBHTJM010000005">
    <property type="protein sequence ID" value="MFD0963210.1"/>
    <property type="molecule type" value="Genomic_DNA"/>
</dbReference>
<protein>
    <submittedName>
        <fullName evidence="1">Uncharacterized protein</fullName>
    </submittedName>
</protein>
<gene>
    <name evidence="1" type="ORF">ACFQ1O_04220</name>
</gene>
<accession>A0ABW3I077</accession>
<dbReference type="RefSeq" id="WP_377713683.1">
    <property type="nucleotide sequence ID" value="NZ_JBHTJM010000005.1"/>
</dbReference>
<reference evidence="2" key="1">
    <citation type="journal article" date="2019" name="Int. J. Syst. Evol. Microbiol.">
        <title>The Global Catalogue of Microorganisms (GCM) 10K type strain sequencing project: providing services to taxonomists for standard genome sequencing and annotation.</title>
        <authorList>
            <consortium name="The Broad Institute Genomics Platform"/>
            <consortium name="The Broad Institute Genome Sequencing Center for Infectious Disease"/>
            <person name="Wu L."/>
            <person name="Ma J."/>
        </authorList>
    </citation>
    <scope>NUCLEOTIDE SEQUENCE [LARGE SCALE GENOMIC DNA]</scope>
    <source>
        <strain evidence="2">CCUG 62114</strain>
    </source>
</reference>
<dbReference type="Proteomes" id="UP001596997">
    <property type="component" value="Unassembled WGS sequence"/>
</dbReference>
<evidence type="ECO:0000313" key="1">
    <source>
        <dbReference type="EMBL" id="MFD0963210.1"/>
    </source>
</evidence>
<keyword evidence="2" id="KW-1185">Reference proteome</keyword>
<evidence type="ECO:0000313" key="2">
    <source>
        <dbReference type="Proteomes" id="UP001596997"/>
    </source>
</evidence>